<keyword evidence="5" id="KW-1185">Reference proteome</keyword>
<feature type="domain" description="DUF7703" evidence="3">
    <location>
        <begin position="12"/>
        <end position="265"/>
    </location>
</feature>
<organism evidence="4 5">
    <name type="scientific">Hapsidospora chrysogenum (strain ATCC 11550 / CBS 779.69 / DSM 880 / IAM 14645 / JCM 23072 / IMI 49137)</name>
    <name type="common">Acremonium chrysogenum</name>
    <dbReference type="NCBI Taxonomy" id="857340"/>
    <lineage>
        <taxon>Eukaryota</taxon>
        <taxon>Fungi</taxon>
        <taxon>Dikarya</taxon>
        <taxon>Ascomycota</taxon>
        <taxon>Pezizomycotina</taxon>
        <taxon>Sordariomycetes</taxon>
        <taxon>Hypocreomycetidae</taxon>
        <taxon>Hypocreales</taxon>
        <taxon>Bionectriaceae</taxon>
        <taxon>Hapsidospora</taxon>
    </lineage>
</organism>
<sequence length="336" mass="38102">MDNDVKQDLPLAMVVAAFAGISWYIGLELNISLFLVFKRRRGLYFWSCALASWGVILQPLFIILTNFGVWTDALPSTIMIYLSWLIMVVPQSWVLYSRLHLLMSHTKALRIIKYTLCFNSVAFSVPTIIVGTIAQSTLTDPSFFSINLIWDRVQLLVFFVQEMALSILYIFRTRVLLRTRCSLRERPWSAHATVPASDRLQTSEQKAVLRQLVYANVLIIVFEVTLLGIQCANMFQLQGAFKPCVYGIKLKIEFVVLNRLISIVQQPAVGGLYLRSMPEENRIPAGNASRHDKDTHAWHNGDIKNGQVQLEESSGTSTFRSRSAESQARICPGRIN</sequence>
<dbReference type="Proteomes" id="UP000029964">
    <property type="component" value="Unassembled WGS sequence"/>
</dbReference>
<protein>
    <recommendedName>
        <fullName evidence="3">DUF7703 domain-containing protein</fullName>
    </recommendedName>
</protein>
<dbReference type="HOGENOM" id="CLU_045148_0_0_1"/>
<dbReference type="OrthoDB" id="405906at2759"/>
<gene>
    <name evidence="4" type="ORF">ACRE_051790</name>
</gene>
<feature type="compositionally biased region" description="Polar residues" evidence="1">
    <location>
        <begin position="313"/>
        <end position="326"/>
    </location>
</feature>
<proteinExistence type="predicted"/>
<feature type="transmembrane region" description="Helical" evidence="2">
    <location>
        <begin position="111"/>
        <end position="133"/>
    </location>
</feature>
<feature type="transmembrane region" description="Helical" evidence="2">
    <location>
        <begin position="153"/>
        <end position="171"/>
    </location>
</feature>
<evidence type="ECO:0000313" key="5">
    <source>
        <dbReference type="Proteomes" id="UP000029964"/>
    </source>
</evidence>
<keyword evidence="2" id="KW-1133">Transmembrane helix</keyword>
<accession>A0A086T3R7</accession>
<feature type="transmembrane region" description="Helical" evidence="2">
    <location>
        <begin position="12"/>
        <end position="36"/>
    </location>
</feature>
<comment type="caution">
    <text evidence="4">The sequence shown here is derived from an EMBL/GenBank/DDBJ whole genome shotgun (WGS) entry which is preliminary data.</text>
</comment>
<keyword evidence="2" id="KW-0812">Transmembrane</keyword>
<feature type="transmembrane region" description="Helical" evidence="2">
    <location>
        <begin position="213"/>
        <end position="235"/>
    </location>
</feature>
<dbReference type="InterPro" id="IPR056120">
    <property type="entry name" value="DUF7703"/>
</dbReference>
<dbReference type="EMBL" id="JPKY01000056">
    <property type="protein sequence ID" value="KFH43999.1"/>
    <property type="molecule type" value="Genomic_DNA"/>
</dbReference>
<keyword evidence="2" id="KW-0472">Membrane</keyword>
<feature type="region of interest" description="Disordered" evidence="1">
    <location>
        <begin position="313"/>
        <end position="336"/>
    </location>
</feature>
<dbReference type="AlphaFoldDB" id="A0A086T3R7"/>
<reference evidence="5" key="1">
    <citation type="journal article" date="2014" name="Genome Announc.">
        <title>Genome sequence and annotation of Acremonium chrysogenum, producer of the beta-lactam antibiotic cephalosporin C.</title>
        <authorList>
            <person name="Terfehr D."/>
            <person name="Dahlmann T.A."/>
            <person name="Specht T."/>
            <person name="Zadra I."/>
            <person name="Kuernsteiner H."/>
            <person name="Kueck U."/>
        </authorList>
    </citation>
    <scope>NUCLEOTIDE SEQUENCE [LARGE SCALE GENOMIC DNA]</scope>
    <source>
        <strain evidence="5">ATCC 11550 / CBS 779.69 / DSM 880 / IAM 14645 / JCM 23072 / IMI 49137</strain>
    </source>
</reference>
<feature type="transmembrane region" description="Helical" evidence="2">
    <location>
        <begin position="78"/>
        <end position="99"/>
    </location>
</feature>
<dbReference type="PANTHER" id="PTHR37013">
    <property type="entry name" value="INTEGRAL MEMBRANE PROTEIN (AFU_ORTHOLOGUE AFUA_1G05950)-RELATED"/>
    <property type="match status" value="1"/>
</dbReference>
<feature type="transmembrane region" description="Helical" evidence="2">
    <location>
        <begin position="43"/>
        <end position="66"/>
    </location>
</feature>
<dbReference type="Pfam" id="PF24802">
    <property type="entry name" value="DUF7703"/>
    <property type="match status" value="1"/>
</dbReference>
<name>A0A086T3R7_HAPC1</name>
<dbReference type="PANTHER" id="PTHR37013:SF4">
    <property type="entry name" value="INTEGRAL MEMBRANE PROTEIN"/>
    <property type="match status" value="1"/>
</dbReference>
<evidence type="ECO:0000259" key="3">
    <source>
        <dbReference type="Pfam" id="PF24802"/>
    </source>
</evidence>
<evidence type="ECO:0000313" key="4">
    <source>
        <dbReference type="EMBL" id="KFH43999.1"/>
    </source>
</evidence>
<evidence type="ECO:0000256" key="2">
    <source>
        <dbReference type="SAM" id="Phobius"/>
    </source>
</evidence>
<evidence type="ECO:0000256" key="1">
    <source>
        <dbReference type="SAM" id="MobiDB-lite"/>
    </source>
</evidence>